<organism evidence="4 5">
    <name type="scientific">Clostridium neonatale</name>
    <dbReference type="NCBI Taxonomy" id="137838"/>
    <lineage>
        <taxon>Bacteria</taxon>
        <taxon>Bacillati</taxon>
        <taxon>Bacillota</taxon>
        <taxon>Clostridia</taxon>
        <taxon>Eubacteriales</taxon>
        <taxon>Clostridiaceae</taxon>
        <taxon>Clostridium</taxon>
    </lineage>
</organism>
<name>A0A2A7MG76_9CLOT</name>
<gene>
    <name evidence="4" type="ORF">CQ394_01020</name>
</gene>
<dbReference type="OrthoDB" id="383937at2"/>
<dbReference type="EMBL" id="PDCJ01000001">
    <property type="protein sequence ID" value="PEG30341.1"/>
    <property type="molecule type" value="Genomic_DNA"/>
</dbReference>
<evidence type="ECO:0000313" key="5">
    <source>
        <dbReference type="Proteomes" id="UP000220840"/>
    </source>
</evidence>
<keyword evidence="3" id="KW-0732">Signal</keyword>
<evidence type="ECO:0000313" key="4">
    <source>
        <dbReference type="EMBL" id="PEG30341.1"/>
    </source>
</evidence>
<comment type="similarity">
    <text evidence="1">Belongs to the bacterial solute-binding protein 1 family.</text>
</comment>
<protein>
    <submittedName>
        <fullName evidence="4">ABC transporter substrate-binding protein</fullName>
    </submittedName>
</protein>
<evidence type="ECO:0000256" key="2">
    <source>
        <dbReference type="ARBA" id="ARBA00022448"/>
    </source>
</evidence>
<dbReference type="AlphaFoldDB" id="A0A2A7MG76"/>
<evidence type="ECO:0000256" key="1">
    <source>
        <dbReference type="ARBA" id="ARBA00008520"/>
    </source>
</evidence>
<dbReference type="STRING" id="137838.GCA_001458595_01643"/>
<dbReference type="GO" id="GO:0015768">
    <property type="term" value="P:maltose transport"/>
    <property type="evidence" value="ECO:0007669"/>
    <property type="project" value="TreeGrafter"/>
</dbReference>
<keyword evidence="5" id="KW-1185">Reference proteome</keyword>
<dbReference type="GO" id="GO:1901982">
    <property type="term" value="F:maltose binding"/>
    <property type="evidence" value="ECO:0007669"/>
    <property type="project" value="TreeGrafter"/>
</dbReference>
<dbReference type="PANTHER" id="PTHR30061">
    <property type="entry name" value="MALTOSE-BINDING PERIPLASMIC PROTEIN"/>
    <property type="match status" value="1"/>
</dbReference>
<reference evidence="4 5" key="1">
    <citation type="submission" date="2017-10" db="EMBL/GenBank/DDBJ databases">
        <title>Effective Description of Clostridium neonatale sp. nov. linked to necrotizing enterocolitis in neonates and a clarification of species assignable to the genus Clostridium (Prazmowski 1880) emend. Lawson and Rainey 2016.</title>
        <authorList>
            <person name="Bernard K."/>
            <person name="Burdz T."/>
            <person name="Wiebe D."/>
            <person name="Balcewich B."/>
            <person name="Alfa M."/>
            <person name="Bernier A.-M."/>
        </authorList>
    </citation>
    <scope>NUCLEOTIDE SEQUENCE [LARGE SCALE GENOMIC DNA]</scope>
    <source>
        <strain evidence="4 5">LCDC99A005</strain>
    </source>
</reference>
<dbReference type="SUPFAM" id="SSF53850">
    <property type="entry name" value="Periplasmic binding protein-like II"/>
    <property type="match status" value="1"/>
</dbReference>
<dbReference type="GO" id="GO:0042956">
    <property type="term" value="P:maltodextrin transmembrane transport"/>
    <property type="evidence" value="ECO:0007669"/>
    <property type="project" value="TreeGrafter"/>
</dbReference>
<comment type="caution">
    <text evidence="4">The sequence shown here is derived from an EMBL/GenBank/DDBJ whole genome shotgun (WGS) entry which is preliminary data.</text>
</comment>
<dbReference type="InterPro" id="IPR006059">
    <property type="entry name" value="SBP"/>
</dbReference>
<dbReference type="Proteomes" id="UP000220840">
    <property type="component" value="Unassembled WGS sequence"/>
</dbReference>
<dbReference type="RefSeq" id="WP_058294512.1">
    <property type="nucleotide sequence ID" value="NZ_CAMRXG010000054.1"/>
</dbReference>
<dbReference type="Gene3D" id="3.40.190.10">
    <property type="entry name" value="Periplasmic binding protein-like II"/>
    <property type="match status" value="1"/>
</dbReference>
<proteinExistence type="inferred from homology"/>
<accession>A0A2A7MG76</accession>
<sequence length="418" mass="47071">MKSIKIMSLLTSSVLAVTLLNGCGGAKSASDSASAEKTEKITLMTMDTTFDEGFQKYIEKAEKATGIKIETIACPTNTDDRQAKITTILSSKDTSVDVITINDEMISAFKNTNFLEPIQDTVMTKDVVSQFPQQYIKDLIQVGDNIYSVPMYMEILGFWVDQSKVKELGLDGINTKEDFEKYVKAYSKDGKYGYGGAWEKTYVFNEIGTFVNLFGGDYYDWTNPKTMEAVKFMYDMVKNGETPLAQLADQYDPMMQKFFDDDYASIFMYTGAMKNFVDSGRYGEDGISLAPMPTFENNSAYIACWNYVLNSASENKEAAIKFLNYAASPEGEKDYYEMTSRLPARSDVINDPSFQIEGLDVIKGYLENTVLRGRPMAPQAMEFISSMGSLFQRYVSDEIPLDEFCEKAQVEVDKYTKE</sequence>
<dbReference type="PANTHER" id="PTHR30061:SF50">
    <property type="entry name" value="MALTOSE_MALTODEXTRIN-BINDING PERIPLASMIC PROTEIN"/>
    <property type="match status" value="1"/>
</dbReference>
<dbReference type="Pfam" id="PF01547">
    <property type="entry name" value="SBP_bac_1"/>
    <property type="match status" value="1"/>
</dbReference>
<keyword evidence="2" id="KW-0813">Transport</keyword>
<evidence type="ECO:0000256" key="3">
    <source>
        <dbReference type="ARBA" id="ARBA00022729"/>
    </source>
</evidence>
<dbReference type="GO" id="GO:0055052">
    <property type="term" value="C:ATP-binding cassette (ABC) transporter complex, substrate-binding subunit-containing"/>
    <property type="evidence" value="ECO:0007669"/>
    <property type="project" value="TreeGrafter"/>
</dbReference>